<dbReference type="HOGENOM" id="CLU_234082_0_0_1"/>
<dbReference type="PANTHER" id="PTHR21721">
    <property type="entry name" value="GH09876P-RELATED"/>
    <property type="match status" value="1"/>
</dbReference>
<keyword evidence="2" id="KW-0732">Signal</keyword>
<dbReference type="InterPro" id="IPR008472">
    <property type="entry name" value="DUF753"/>
</dbReference>
<sequence>MKSTAAGVALLLLVLNHSSDAYTHNWHSGPINCYECSTLDECSAGSGALRKCLGNDGQSCVAIFNSDGAVIQRGCSDNLASVCTESGDNCYECRSHGCNSLKSKENLLDCVVCDAQSDDNCVFDIELVTERRKCNQQCITALYPTNSEVGAPLELVRSCLDDLDLDDREACSEGSLENCVACSTASCNKVDLGVRGSCNVCKGDCSNPQSKTCRAVPSGDKPESCFIEIDASGAIYEMGCLSQYNVSDVTLMETNKQLWYCTGDNCNVESALAKPQTCKLCSSRTDEDCAVAPDNVETNTLCESLVNTDCYSRILDNGHTERGCLTSLEGEDYLDCLKDSNSTKCSRCTGELCNEQLQPTERLSCQICDSGKDASCEGSPSASALCLLHTPNQQCITVIDLLGNTQRGCSASVECESSNPKKCDVCSGDDCNTGNLKRLEDGQPGLWGQNLPLSCQSCSDATSCAASDLSNTTCSSNSDYCVTVFGANGSVSAKGCSQEVEQTWASYCDANGGSCHNCNSNGCNSARSLDSYTECIYCDYENEDCATNAANVKSRRLCNGQCFTGSRRRSSENFIFDTVRGCLDDKDPEDQAACIAGTDTACIACSGANCNVENISQISQSCYKCSGSDCDDPKASQCSQYSPDDRCYILFDYDADIRGMGCQSDLDEEYVDENFHSLLFCDDNDCNFFDILPTPHECIVCDSSEDPNCATDPSKITLIGNCGVLPYTSCQTRIINGRTQRSCLSSLERENLQECLDGTGNCVVCTGDRCNADIYPADRRRCQRCNSVTDPTCSSAPDASEVCPYYLENEGCSAKLVDGETYRGCQREFTCDDSDKQHCRLCSGKDNCNVADLFNSYIGYPSKWLTPPVNCYSCNGTDCQGASSGTLRKCTGNDEQNCGTVFDASGSVIFRGCSDTLYEDAELLQYCDENSANCKFCKSSGCNNAKELSTYVDCLFCDGSDEAECVRKVGDITRTLSCQGSCLTGLYPRNRSEANPVYDLARGCLDDLDYDDREACSAGTLENCVACSGATCNKADVPEDRLSCNVCEDAACETLTSQLCLGYRSGDQCYIHVGDRAIKAMGCATDLQDSFLTCRVCSSADGCNTINLEKIGEDGLPGAWQEVPIECLACSGIDCASGGGTLTKCSGYDNCVTVFSDSGSVTQRGCSESVFEESDYCDENPAYCPRCNSNGCNTADSQDKYVECIVCDSSVDSNCVSDPTQITKTRQCHERCVSAFLPLFNETDDPSYALIRNCYDDLEKEDRDACTAGSKRFCATCEGAKCNSEDLVASRHSCLVCQGDECQSPKASSCSNYREHDECYIQFDEERSITSLGCLSELSHDDVYLLKRSKRLLTCSDNDCNTIESVPETQTCTLCSSRTEANCAISPLSVVSSTDCTLGGFPECYSRVLSDGSTERGCLSSLEDDDFLSCYNSTSASCNSCQGNKCNQLVYPSNRRSCHVCNSGTDANCESNPSSLTVCYLYDADDQCVTNLRNGVTYRNCASSLSCEANAKNCVYCEGDGCNQIDLAAKSDDNIGKWQDLPLECLTCEGTGCQDDEIASVKCQDNNEQDCLTVFGSHGAVTRHGCQDESRRMPPSPHIVDLPLKCHSCVGDHCLSSLGPAVTCSLNPEQDCKTVFEADGVSVRRRGCSDDVDDYEDRYCRKNPALCFTCKSNECNDAWSTEEYVSCTFCNSANKSSCITDPKESDLSKRSCKGQCLVALSGEDLIRSCLDDKELYDRSDCSTDESGTNCATCSGAECNTFSYPADRLSCHTCSDATCSSSQSQACLAYKTNDYCFAKYATDGKVELMGCASSQNSSSLEQWQEGNLLYSCQGSECNELSRLPAEGECLSCDSSKTLECAQDPTAVLTTITCHAPNSDCITRLANGHTHRGCRSELSSTESSSCVADGTCSACSGAKCNVEIFPNNRRRCYICNSIDDPLCAQHPSSLAVCPIYEANDECVTSFNNGLLRRGCASELECEIDNEDHCNKCSTDGCNTIELTGSAGGLSGLGLGLTLIVAWLISSTQRL</sequence>
<keyword evidence="1" id="KW-0812">Transmembrane</keyword>
<evidence type="ECO:0000256" key="2">
    <source>
        <dbReference type="SAM" id="SignalP"/>
    </source>
</evidence>
<feature type="domain" description="DUF753" evidence="3">
    <location>
        <begin position="1929"/>
        <end position="1996"/>
    </location>
</feature>
<feature type="transmembrane region" description="Helical" evidence="1">
    <location>
        <begin position="2000"/>
        <end position="2022"/>
    </location>
</feature>
<feature type="domain" description="DUF753" evidence="3">
    <location>
        <begin position="781"/>
        <end position="849"/>
    </location>
</feature>
<feature type="domain" description="DUF753" evidence="3">
    <location>
        <begin position="1293"/>
        <end position="1361"/>
    </location>
</feature>
<evidence type="ECO:0000313" key="5">
    <source>
        <dbReference type="Proteomes" id="UP000000304"/>
    </source>
</evidence>
<evidence type="ECO:0000256" key="1">
    <source>
        <dbReference type="SAM" id="Phobius"/>
    </source>
</evidence>
<feature type="domain" description="DUF753" evidence="3">
    <location>
        <begin position="870"/>
        <end position="943"/>
    </location>
</feature>
<keyword evidence="1" id="KW-1133">Transmembrane helix</keyword>
<feature type="domain" description="DUF753" evidence="3">
    <location>
        <begin position="1203"/>
        <end position="1283"/>
    </location>
</feature>
<dbReference type="Proteomes" id="UP000000304">
    <property type="component" value="Chromosome 2R"/>
</dbReference>
<gene>
    <name evidence="4" type="primary">Dsim\GD25164</name>
    <name evidence="4" type="ORF">Dsim_GD25164</name>
</gene>
<feature type="domain" description="DUF753" evidence="3">
    <location>
        <begin position="1768"/>
        <end position="1837"/>
    </location>
</feature>
<dbReference type="Pfam" id="PF05444">
    <property type="entry name" value="DUF753"/>
    <property type="match status" value="22"/>
</dbReference>
<feature type="domain" description="DUF753" evidence="3">
    <location>
        <begin position="1370"/>
        <end position="1447"/>
    </location>
</feature>
<feature type="domain" description="DUF753" evidence="3">
    <location>
        <begin position="363"/>
        <end position="432"/>
    </location>
</feature>
<feature type="domain" description="DUF753" evidence="3">
    <location>
        <begin position="697"/>
        <end position="771"/>
    </location>
</feature>
<protein>
    <submittedName>
        <fullName evidence="4">GD25164</fullName>
    </submittedName>
</protein>
<feature type="signal peptide" evidence="2">
    <location>
        <begin position="1"/>
        <end position="21"/>
    </location>
</feature>
<feature type="domain" description="DUF753" evidence="3">
    <location>
        <begin position="32"/>
        <end position="99"/>
    </location>
</feature>
<proteinExistence type="predicted"/>
<feature type="domain" description="DUF753" evidence="3">
    <location>
        <begin position="534"/>
        <end position="611"/>
    </location>
</feature>
<feature type="domain" description="DUF753" evidence="3">
    <location>
        <begin position="197"/>
        <end position="267"/>
    </location>
</feature>
<organism evidence="4 5">
    <name type="scientific">Drosophila simulans</name>
    <name type="common">Fruit fly</name>
    <dbReference type="NCBI Taxonomy" id="7240"/>
    <lineage>
        <taxon>Eukaryota</taxon>
        <taxon>Metazoa</taxon>
        <taxon>Ecdysozoa</taxon>
        <taxon>Arthropoda</taxon>
        <taxon>Hexapoda</taxon>
        <taxon>Insecta</taxon>
        <taxon>Pterygota</taxon>
        <taxon>Neoptera</taxon>
        <taxon>Endopterygota</taxon>
        <taxon>Diptera</taxon>
        <taxon>Brachycera</taxon>
        <taxon>Muscomorpha</taxon>
        <taxon>Ephydroidea</taxon>
        <taxon>Drosophilidae</taxon>
        <taxon>Drosophila</taxon>
        <taxon>Sophophora</taxon>
    </lineage>
</organism>
<feature type="domain" description="DUF753" evidence="3">
    <location>
        <begin position="1457"/>
        <end position="1523"/>
    </location>
</feature>
<dbReference type="PhylomeDB" id="B4QGL5"/>
<feature type="domain" description="DUF753" evidence="3">
    <location>
        <begin position="276"/>
        <end position="354"/>
    </location>
</feature>
<feature type="domain" description="DUF753" evidence="3">
    <location>
        <begin position="109"/>
        <end position="188"/>
    </location>
</feature>
<evidence type="ECO:0000313" key="4">
    <source>
        <dbReference type="EMBL" id="EDX08134.1"/>
    </source>
</evidence>
<feature type="domain" description="DUF753" evidence="3">
    <location>
        <begin position="620"/>
        <end position="687"/>
    </location>
</feature>
<dbReference type="OMA" id="TYPDNNC"/>
<feature type="domain" description="DUF753" evidence="3">
    <location>
        <begin position="1126"/>
        <end position="1193"/>
    </location>
</feature>
<name>B4QGL5_DROSI</name>
<feature type="domain" description="DUF753" evidence="3">
    <location>
        <begin position="1847"/>
        <end position="1919"/>
    </location>
</feature>
<feature type="domain" description="DUF753" evidence="3">
    <location>
        <begin position="453"/>
        <end position="524"/>
    </location>
</feature>
<dbReference type="STRING" id="7240.B4QGL5"/>
<dbReference type="PANTHER" id="PTHR21721:SF26">
    <property type="entry name" value="DUF753 DOMAIN-CONTAINING PROTEIN-RELATED"/>
    <property type="match status" value="1"/>
</dbReference>
<keyword evidence="5" id="KW-1185">Reference proteome</keyword>
<evidence type="ECO:0000259" key="3">
    <source>
        <dbReference type="Pfam" id="PF05444"/>
    </source>
</evidence>
<feature type="domain" description="DUF753" evidence="3">
    <location>
        <begin position="1686"/>
        <end position="1759"/>
    </location>
</feature>
<accession>B4QGL5</accession>
<reference evidence="4 5" key="1">
    <citation type="journal article" date="2007" name="Nature">
        <title>Evolution of genes and genomes on the Drosophila phylogeny.</title>
        <authorList>
            <consortium name="Drosophila 12 Genomes Consortium"/>
            <person name="Clark A.G."/>
            <person name="Eisen M.B."/>
            <person name="Smith D.R."/>
            <person name="Bergman C.M."/>
            <person name="Oliver B."/>
            <person name="Markow T.A."/>
            <person name="Kaufman T.C."/>
            <person name="Kellis M."/>
            <person name="Gelbart W."/>
            <person name="Iyer V.N."/>
            <person name="Pollard D.A."/>
            <person name="Sackton T.B."/>
            <person name="Larracuente A.M."/>
            <person name="Singh N.D."/>
            <person name="Abad J.P."/>
            <person name="Abt D.N."/>
            <person name="Adryan B."/>
            <person name="Aguade M."/>
            <person name="Akashi H."/>
            <person name="Anderson W.W."/>
            <person name="Aquadro C.F."/>
            <person name="Ardell D.H."/>
            <person name="Arguello R."/>
            <person name="Artieri C.G."/>
            <person name="Barbash D.A."/>
            <person name="Barker D."/>
            <person name="Barsanti P."/>
            <person name="Batterham P."/>
            <person name="Batzoglou S."/>
            <person name="Begun D."/>
            <person name="Bhutkar A."/>
            <person name="Blanco E."/>
            <person name="Bosak S.A."/>
            <person name="Bradley R.K."/>
            <person name="Brand A.D."/>
            <person name="Brent M.R."/>
            <person name="Brooks A.N."/>
            <person name="Brown R.H."/>
            <person name="Butlin R.K."/>
            <person name="Caggese C."/>
            <person name="Calvi B.R."/>
            <person name="Bernardo de Carvalho A."/>
            <person name="Caspi A."/>
            <person name="Castrezana S."/>
            <person name="Celniker S.E."/>
            <person name="Chang J.L."/>
            <person name="Chapple C."/>
            <person name="Chatterji S."/>
            <person name="Chinwalla A."/>
            <person name="Civetta A."/>
            <person name="Clifton S.W."/>
            <person name="Comeron J.M."/>
            <person name="Costello J.C."/>
            <person name="Coyne J.A."/>
            <person name="Daub J."/>
            <person name="David R.G."/>
            <person name="Delcher A.L."/>
            <person name="Delehaunty K."/>
            <person name="Do C.B."/>
            <person name="Ebling H."/>
            <person name="Edwards K."/>
            <person name="Eickbush T."/>
            <person name="Evans J.D."/>
            <person name="Filipski A."/>
            <person name="Findeiss S."/>
            <person name="Freyhult E."/>
            <person name="Fulton L."/>
            <person name="Fulton R."/>
            <person name="Garcia A.C."/>
            <person name="Gardiner A."/>
            <person name="Garfield D.A."/>
            <person name="Garvin B.E."/>
            <person name="Gibson G."/>
            <person name="Gilbert D."/>
            <person name="Gnerre S."/>
            <person name="Godfrey J."/>
            <person name="Good R."/>
            <person name="Gotea V."/>
            <person name="Gravely B."/>
            <person name="Greenberg A.J."/>
            <person name="Griffiths-Jones S."/>
            <person name="Gross S."/>
            <person name="Guigo R."/>
            <person name="Gustafson E.A."/>
            <person name="Haerty W."/>
            <person name="Hahn M.W."/>
            <person name="Halligan D.L."/>
            <person name="Halpern A.L."/>
            <person name="Halter G.M."/>
            <person name="Han M.V."/>
            <person name="Heger A."/>
            <person name="Hillier L."/>
            <person name="Hinrichs A.S."/>
            <person name="Holmes I."/>
            <person name="Hoskins R.A."/>
            <person name="Hubisz M.J."/>
            <person name="Hultmark D."/>
            <person name="Huntley M.A."/>
            <person name="Jaffe D.B."/>
            <person name="Jagadeeshan S."/>
            <person name="Jeck W.R."/>
            <person name="Johnson J."/>
            <person name="Jones C.D."/>
            <person name="Jordan W.C."/>
            <person name="Karpen G.H."/>
            <person name="Kataoka E."/>
            <person name="Keightley P.D."/>
            <person name="Kheradpour P."/>
            <person name="Kirkness E.F."/>
            <person name="Koerich L.B."/>
            <person name="Kristiansen K."/>
            <person name="Kudrna D."/>
            <person name="Kulathinal R.J."/>
            <person name="Kumar S."/>
            <person name="Kwok R."/>
            <person name="Lander E."/>
            <person name="Langley C.H."/>
            <person name="Lapoint R."/>
            <person name="Lazzaro B.P."/>
            <person name="Lee S.J."/>
            <person name="Levesque L."/>
            <person name="Li R."/>
            <person name="Lin C.F."/>
            <person name="Lin M.F."/>
            <person name="Lindblad-Toh K."/>
            <person name="Llopart A."/>
            <person name="Long M."/>
            <person name="Low L."/>
            <person name="Lozovsky E."/>
            <person name="Lu J."/>
            <person name="Luo M."/>
            <person name="Machado C.A."/>
            <person name="Makalowski W."/>
            <person name="Marzo M."/>
            <person name="Matsuda M."/>
            <person name="Matzkin L."/>
            <person name="McAllister B."/>
            <person name="McBride C.S."/>
            <person name="McKernan B."/>
            <person name="McKernan K."/>
            <person name="Mendez-Lago M."/>
            <person name="Minx P."/>
            <person name="Mollenhauer M.U."/>
            <person name="Montooth K."/>
            <person name="Mount S.M."/>
            <person name="Mu X."/>
            <person name="Myers E."/>
            <person name="Negre B."/>
            <person name="Newfeld S."/>
            <person name="Nielsen R."/>
            <person name="Noor M.A."/>
            <person name="O'Grady P."/>
            <person name="Pachter L."/>
            <person name="Papaceit M."/>
            <person name="Parisi M.J."/>
            <person name="Parisi M."/>
            <person name="Parts L."/>
            <person name="Pedersen J.S."/>
            <person name="Pesole G."/>
            <person name="Phillippy A.M."/>
            <person name="Ponting C.P."/>
            <person name="Pop M."/>
            <person name="Porcelli D."/>
            <person name="Powell J.R."/>
            <person name="Prohaska S."/>
            <person name="Pruitt K."/>
            <person name="Puig M."/>
            <person name="Quesneville H."/>
            <person name="Ram K.R."/>
            <person name="Rand D."/>
            <person name="Rasmussen M.D."/>
            <person name="Reed L.K."/>
            <person name="Reenan R."/>
            <person name="Reily A."/>
            <person name="Remington K.A."/>
            <person name="Rieger T.T."/>
            <person name="Ritchie M.G."/>
            <person name="Robin C."/>
            <person name="Rogers Y.H."/>
            <person name="Rohde C."/>
            <person name="Rozas J."/>
            <person name="Rubenfield M.J."/>
            <person name="Ruiz A."/>
            <person name="Russo S."/>
            <person name="Salzberg S.L."/>
            <person name="Sanchez-Gracia A."/>
            <person name="Saranga D.J."/>
            <person name="Sato H."/>
            <person name="Schaeffer S.W."/>
            <person name="Schatz M.C."/>
            <person name="Schlenke T."/>
            <person name="Schwartz R."/>
            <person name="Segarra C."/>
            <person name="Singh R.S."/>
            <person name="Sirot L."/>
            <person name="Sirota M."/>
            <person name="Sisneros N.B."/>
            <person name="Smith C.D."/>
            <person name="Smith T.F."/>
            <person name="Spieth J."/>
            <person name="Stage D.E."/>
            <person name="Stark A."/>
            <person name="Stephan W."/>
            <person name="Strausberg R.L."/>
            <person name="Strempel S."/>
            <person name="Sturgill D."/>
            <person name="Sutton G."/>
            <person name="Sutton G.G."/>
            <person name="Tao W."/>
            <person name="Teichmann S."/>
            <person name="Tobari Y.N."/>
            <person name="Tomimura Y."/>
            <person name="Tsolas J.M."/>
            <person name="Valente V.L."/>
            <person name="Venter E."/>
            <person name="Venter J.C."/>
            <person name="Vicario S."/>
            <person name="Vieira F.G."/>
            <person name="Vilella A.J."/>
            <person name="Villasante A."/>
            <person name="Walenz B."/>
            <person name="Wang J."/>
            <person name="Wasserman M."/>
            <person name="Watts T."/>
            <person name="Wilson D."/>
            <person name="Wilson R.K."/>
            <person name="Wing R.A."/>
            <person name="Wolfner M.F."/>
            <person name="Wong A."/>
            <person name="Wong G.K."/>
            <person name="Wu C.I."/>
            <person name="Wu G."/>
            <person name="Yamamoto D."/>
            <person name="Yang H.P."/>
            <person name="Yang S.P."/>
            <person name="Yorke J.A."/>
            <person name="Yoshida K."/>
            <person name="Zdobnov E."/>
            <person name="Zhang P."/>
            <person name="Zhang Y."/>
            <person name="Zimin A.V."/>
            <person name="Baldwin J."/>
            <person name="Abdouelleil A."/>
            <person name="Abdulkadir J."/>
            <person name="Abebe A."/>
            <person name="Abera B."/>
            <person name="Abreu J."/>
            <person name="Acer S.C."/>
            <person name="Aftuck L."/>
            <person name="Alexander A."/>
            <person name="An P."/>
            <person name="Anderson E."/>
            <person name="Anderson S."/>
            <person name="Arachi H."/>
            <person name="Azer M."/>
            <person name="Bachantsang P."/>
            <person name="Barry A."/>
            <person name="Bayul T."/>
            <person name="Berlin A."/>
            <person name="Bessette D."/>
            <person name="Bloom T."/>
            <person name="Blye J."/>
            <person name="Boguslavskiy L."/>
            <person name="Bonnet C."/>
            <person name="Boukhgalter B."/>
            <person name="Bourzgui I."/>
            <person name="Brown A."/>
            <person name="Cahill P."/>
            <person name="Channer S."/>
            <person name="Cheshatsang Y."/>
            <person name="Chuda L."/>
            <person name="Citroen M."/>
            <person name="Collymore A."/>
            <person name="Cooke P."/>
            <person name="Costello M."/>
            <person name="D'Aco K."/>
            <person name="Daza R."/>
            <person name="De Haan G."/>
            <person name="DeGray S."/>
            <person name="DeMaso C."/>
            <person name="Dhargay N."/>
            <person name="Dooley K."/>
            <person name="Dooley E."/>
            <person name="Doricent M."/>
            <person name="Dorje P."/>
            <person name="Dorjee K."/>
            <person name="Dupes A."/>
            <person name="Elong R."/>
            <person name="Falk J."/>
            <person name="Farina A."/>
            <person name="Faro S."/>
            <person name="Ferguson D."/>
            <person name="Fisher S."/>
            <person name="Foley C.D."/>
            <person name="Franke A."/>
            <person name="Friedrich D."/>
            <person name="Gadbois L."/>
            <person name="Gearin G."/>
            <person name="Gearin C.R."/>
            <person name="Giannoukos G."/>
            <person name="Goode T."/>
            <person name="Graham J."/>
            <person name="Grandbois E."/>
            <person name="Grewal S."/>
            <person name="Gyaltsen K."/>
            <person name="Hafez N."/>
            <person name="Hagos B."/>
            <person name="Hall J."/>
            <person name="Henson C."/>
            <person name="Hollinger A."/>
            <person name="Honan T."/>
            <person name="Huard M.D."/>
            <person name="Hughes L."/>
            <person name="Hurhula B."/>
            <person name="Husby M.E."/>
            <person name="Kamat A."/>
            <person name="Kanga B."/>
            <person name="Kashin S."/>
            <person name="Khazanovich D."/>
            <person name="Kisner P."/>
            <person name="Lance K."/>
            <person name="Lara M."/>
            <person name="Lee W."/>
            <person name="Lennon N."/>
            <person name="Letendre F."/>
            <person name="LeVine R."/>
            <person name="Lipovsky A."/>
            <person name="Liu X."/>
            <person name="Liu J."/>
            <person name="Liu S."/>
            <person name="Lokyitsang T."/>
            <person name="Lokyitsang Y."/>
            <person name="Lubonja R."/>
            <person name="Lui A."/>
            <person name="MacDonald P."/>
            <person name="Magnisalis V."/>
            <person name="Maru K."/>
            <person name="Matthews C."/>
            <person name="McCusker W."/>
            <person name="McDonough S."/>
            <person name="Mehta T."/>
            <person name="Meldrim J."/>
            <person name="Meneus L."/>
            <person name="Mihai O."/>
            <person name="Mihalev A."/>
            <person name="Mihova T."/>
            <person name="Mittelman R."/>
            <person name="Mlenga V."/>
            <person name="Montmayeur A."/>
            <person name="Mulrain L."/>
            <person name="Navidi A."/>
            <person name="Naylor J."/>
            <person name="Negash T."/>
            <person name="Nguyen T."/>
            <person name="Nguyen N."/>
            <person name="Nicol R."/>
            <person name="Norbu C."/>
            <person name="Norbu N."/>
            <person name="Novod N."/>
            <person name="O'Neill B."/>
            <person name="Osman S."/>
            <person name="Markiewicz E."/>
            <person name="Oyono O.L."/>
            <person name="Patti C."/>
            <person name="Phunkhang P."/>
            <person name="Pierre F."/>
            <person name="Priest M."/>
            <person name="Raghuraman S."/>
            <person name="Rege F."/>
            <person name="Reyes R."/>
            <person name="Rise C."/>
            <person name="Rogov P."/>
            <person name="Ross K."/>
            <person name="Ryan E."/>
            <person name="Settipalli S."/>
            <person name="Shea T."/>
            <person name="Sherpa N."/>
            <person name="Shi L."/>
            <person name="Shih D."/>
            <person name="Sparrow T."/>
            <person name="Spaulding J."/>
            <person name="Stalker J."/>
            <person name="Stange-Thomann N."/>
            <person name="Stavropoulos S."/>
            <person name="Stone C."/>
            <person name="Strader C."/>
            <person name="Tesfaye S."/>
            <person name="Thomson T."/>
            <person name="Thoulutsang Y."/>
            <person name="Thoulutsang D."/>
            <person name="Topham K."/>
            <person name="Topping I."/>
            <person name="Tsamla T."/>
            <person name="Vassiliev H."/>
            <person name="Vo A."/>
            <person name="Wangchuk T."/>
            <person name="Wangdi T."/>
            <person name="Weiand M."/>
            <person name="Wilkinson J."/>
            <person name="Wilson A."/>
            <person name="Yadav S."/>
            <person name="Young G."/>
            <person name="Yu Q."/>
            <person name="Zembek L."/>
            <person name="Zhong D."/>
            <person name="Zimmer A."/>
            <person name="Zwirko Z."/>
            <person name="Jaffe D.B."/>
            <person name="Alvarez P."/>
            <person name="Brockman W."/>
            <person name="Butler J."/>
            <person name="Chin C."/>
            <person name="Gnerre S."/>
            <person name="Grabherr M."/>
            <person name="Kleber M."/>
            <person name="Mauceli E."/>
            <person name="MacCallum I."/>
        </authorList>
    </citation>
    <scope>NUCLEOTIDE SEQUENCE [LARGE SCALE GENOMIC DNA]</scope>
    <source>
        <strain evidence="5">white501</strain>
    </source>
</reference>
<dbReference type="EMBL" id="CM000362">
    <property type="protein sequence ID" value="EDX08134.1"/>
    <property type="molecule type" value="Genomic_DNA"/>
</dbReference>
<feature type="chain" id="PRO_5002823932" evidence="2">
    <location>
        <begin position="22"/>
        <end position="2028"/>
    </location>
</feature>
<feature type="domain" description="DUF753" evidence="3">
    <location>
        <begin position="1605"/>
        <end position="1676"/>
    </location>
</feature>
<dbReference type="OrthoDB" id="7984667at2759"/>
<feature type="domain" description="DUF753" evidence="3">
    <location>
        <begin position="953"/>
        <end position="1033"/>
    </location>
</feature>
<keyword evidence="1" id="KW-0472">Membrane</keyword>